<dbReference type="InterPro" id="IPR003165">
    <property type="entry name" value="Piwi"/>
</dbReference>
<gene>
    <name evidence="3" type="ORF">CHYS00102_LOCUS12038</name>
</gene>
<evidence type="ECO:0000256" key="1">
    <source>
        <dbReference type="SAM" id="MobiDB-lite"/>
    </source>
</evidence>
<feature type="domain" description="Piwi" evidence="2">
    <location>
        <begin position="884"/>
        <end position="1259"/>
    </location>
</feature>
<dbReference type="SMART" id="SM00950">
    <property type="entry name" value="Piwi"/>
    <property type="match status" value="1"/>
</dbReference>
<name>A0A7S1BF08_9STRA</name>
<dbReference type="SUPFAM" id="SSF101690">
    <property type="entry name" value="PAZ domain"/>
    <property type="match status" value="1"/>
</dbReference>
<dbReference type="Gene3D" id="3.30.420.10">
    <property type="entry name" value="Ribonuclease H-like superfamily/Ribonuclease H"/>
    <property type="match status" value="1"/>
</dbReference>
<dbReference type="Gene3D" id="3.40.50.2300">
    <property type="match status" value="2"/>
</dbReference>
<evidence type="ECO:0000313" key="3">
    <source>
        <dbReference type="EMBL" id="CAD8884841.1"/>
    </source>
</evidence>
<dbReference type="InterPro" id="IPR036085">
    <property type="entry name" value="PAZ_dom_sf"/>
</dbReference>
<feature type="compositionally biased region" description="Basic and acidic residues" evidence="1">
    <location>
        <begin position="10"/>
        <end position="25"/>
    </location>
</feature>
<dbReference type="EMBL" id="HBFR01016485">
    <property type="protein sequence ID" value="CAD8884841.1"/>
    <property type="molecule type" value="Transcribed_RNA"/>
</dbReference>
<dbReference type="InterPro" id="IPR036397">
    <property type="entry name" value="RNaseH_sf"/>
</dbReference>
<evidence type="ECO:0000259" key="2">
    <source>
        <dbReference type="PROSITE" id="PS50822"/>
    </source>
</evidence>
<dbReference type="InterPro" id="IPR032474">
    <property type="entry name" value="Argonaute_N"/>
</dbReference>
<reference evidence="3" key="1">
    <citation type="submission" date="2021-01" db="EMBL/GenBank/DDBJ databases">
        <authorList>
            <person name="Corre E."/>
            <person name="Pelletier E."/>
            <person name="Niang G."/>
            <person name="Scheremetjew M."/>
            <person name="Finn R."/>
            <person name="Kale V."/>
            <person name="Holt S."/>
            <person name="Cochrane G."/>
            <person name="Meng A."/>
            <person name="Brown T."/>
            <person name="Cohen L."/>
        </authorList>
    </citation>
    <scope>NUCLEOTIDE SEQUENCE</scope>
    <source>
        <strain evidence="3">308</strain>
    </source>
</reference>
<dbReference type="Pfam" id="PF16486">
    <property type="entry name" value="ArgoN"/>
    <property type="match status" value="1"/>
</dbReference>
<dbReference type="Pfam" id="PF02171">
    <property type="entry name" value="Piwi"/>
    <property type="match status" value="2"/>
</dbReference>
<dbReference type="PANTHER" id="PTHR22891">
    <property type="entry name" value="EUKARYOTIC TRANSLATION INITIATION FACTOR 2C"/>
    <property type="match status" value="1"/>
</dbReference>
<feature type="compositionally biased region" description="Gly residues" evidence="1">
    <location>
        <begin position="64"/>
        <end position="76"/>
    </location>
</feature>
<protein>
    <recommendedName>
        <fullName evidence="2">Piwi domain-containing protein</fullName>
    </recommendedName>
</protein>
<dbReference type="SUPFAM" id="SSF53098">
    <property type="entry name" value="Ribonuclease H-like"/>
    <property type="match status" value="1"/>
</dbReference>
<accession>A0A7S1BF08</accession>
<proteinExistence type="predicted"/>
<dbReference type="Gene3D" id="2.170.260.10">
    <property type="entry name" value="paz domain"/>
    <property type="match status" value="1"/>
</dbReference>
<feature type="region of interest" description="Disordered" evidence="1">
    <location>
        <begin position="499"/>
        <end position="524"/>
    </location>
</feature>
<dbReference type="GO" id="GO:0003676">
    <property type="term" value="F:nucleic acid binding"/>
    <property type="evidence" value="ECO:0007669"/>
    <property type="project" value="InterPro"/>
</dbReference>
<organism evidence="3">
    <name type="scientific">Corethron hystrix</name>
    <dbReference type="NCBI Taxonomy" id="216773"/>
    <lineage>
        <taxon>Eukaryota</taxon>
        <taxon>Sar</taxon>
        <taxon>Stramenopiles</taxon>
        <taxon>Ochrophyta</taxon>
        <taxon>Bacillariophyta</taxon>
        <taxon>Coscinodiscophyceae</taxon>
        <taxon>Corethrophycidae</taxon>
        <taxon>Corethrales</taxon>
        <taxon>Corethraceae</taxon>
        <taxon>Corethron</taxon>
    </lineage>
</organism>
<feature type="compositionally biased region" description="Gly residues" evidence="1">
    <location>
        <begin position="26"/>
        <end position="57"/>
    </location>
</feature>
<dbReference type="InterPro" id="IPR012337">
    <property type="entry name" value="RNaseH-like_sf"/>
</dbReference>
<feature type="region of interest" description="Disordered" evidence="1">
    <location>
        <begin position="1"/>
        <end position="79"/>
    </location>
</feature>
<dbReference type="PROSITE" id="PS50822">
    <property type="entry name" value="PIWI"/>
    <property type="match status" value="1"/>
</dbReference>
<sequence length="1335" mass="151167">MSYYGGGGYDSRKRPGDHDHYDSRSRGGGGRDFGGGGGRDFGGGGGRYDGGSRGGGRYGDRGGRGGGRGRGGGGRGPRVARPQTLMVLANYFQYQIKPDLVIYRYSSHIYDAKRVKKKDKEGNVIVDADGRPEFELLVQTTKDDKKREVPEDKEATQTIRRRIFNKLQQELKEKVGRNACVAYDGGEIVYGNVPLAFDKSNEEIQAKVAESGHGIYGPSDPGGERGSASTNAVGKQQTIAKYFVRVKPTCDDDDEDQDRVKPKWFQVLLVEKESIKVTDVLRDRNSPLNKFDELRQCLDVINKTTLTKSLTCFGKSPRQFYFPEEDQENICGRAFAYYWNARNRKNHAPFLGITESTRICSRGNVYTMSDVCLKYLYRSCLYKPNRQCSADRSPPSKPIAVLNEEARTIAGVPIRDFHSPVPFGDRERVRLAIQKLTMKVVYKKVFRDSVIQRMKEKGADDRTIERRRRQVRLNVRMKKDFSKANEEKFDIKWAADDPADSFTQEPRRREGDTTEQENAPPPQVHTIASYFREQHGIQLKYPKMPIVCIGKGPFKAYEWYPIEFFFQSFGKMKNANEKDQVTEVLKFYDEFSGTEIVKKIEGLSGHNILRDQKEFLKLFGLARQESAKKLEAKILEEPSLRFCEQQSTINDGSWNLMRVKFDRPATMASFGIIDFTDRSGGKRFFSNILRVCKSHGMELPTNISGRDEGIVTERVAVNGHADNIGQCFENAIAKAKDFFWYDSSSFFRQNKVWHKTRVFHNNQWKDALLIPPPDNRQGEVGLILKNEPTHNITIKGVQQQARLMIGTTNRKQERKLVDPFDFFYIGSRGIHEAIISRNEREEVREEVEFNTEVYELEDGSCVTEVEQIVPCYISSEKVIEPISMIFTFLRDEDKSNYLQVKKMAHVTCGVPNQCVVKFPKFEHRPDQYCSNLAVKINTKLMNASNNARAWKTQKANSDPNSSGIPWLMETPTVVFGFSISHGLGQDSKSVIAGHVGLDAGCMQFASTVAVQSKSDVISNEIMKDMTKTLLTHFIVHNAGFFPSRVLVYRDGVSEGDFQRVLENECKTIRQVCRNVNTAAQNSSNCPPSCKGLGCLFCTPPITFIVCQTQHNIRIVPEHQVQGFKHRNVFSGTCVDTEILDFKDSLLTATSNISPNRGDMCFQETNPDGFDFLLTAQGGLKGTSKPIMYRVLVNENVVWKPDGFVGTSCSPPFTPLTRERLQLCTYHMSFQYGTATKAVRSVPVVKYSQRLAENVMGYLKFAIDTNEVAQQDQILDDSERPSFERRNRSGTLLERFRYIPTARNTSSLPSSILYKSSPYDYETGDIRPPAYPHVAA</sequence>